<dbReference type="Proteomes" id="UP000276834">
    <property type="component" value="Unassembled WGS sequence"/>
</dbReference>
<feature type="region of interest" description="Disordered" evidence="1">
    <location>
        <begin position="53"/>
        <end position="113"/>
    </location>
</feature>
<feature type="compositionally biased region" description="Low complexity" evidence="1">
    <location>
        <begin position="1"/>
        <end position="15"/>
    </location>
</feature>
<dbReference type="AlphaFoldDB" id="A0A3L8SZ80"/>
<reference evidence="2 3" key="1">
    <citation type="journal article" date="2018" name="Proc. R. Soc. B">
        <title>A non-coding region near Follistatin controls head colour polymorphism in the Gouldian finch.</title>
        <authorList>
            <person name="Toomey M.B."/>
            <person name="Marques C.I."/>
            <person name="Andrade P."/>
            <person name="Araujo P.M."/>
            <person name="Sabatino S."/>
            <person name="Gazda M.A."/>
            <person name="Afonso S."/>
            <person name="Lopes R.J."/>
            <person name="Corbo J.C."/>
            <person name="Carneiro M."/>
        </authorList>
    </citation>
    <scope>NUCLEOTIDE SEQUENCE [LARGE SCALE GENOMIC DNA]</scope>
    <source>
        <strain evidence="2">Red01</strain>
        <tissue evidence="2">Muscle</tissue>
    </source>
</reference>
<feature type="compositionally biased region" description="Low complexity" evidence="1">
    <location>
        <begin position="53"/>
        <end position="73"/>
    </location>
</feature>
<accession>A0A3L8SZ80</accession>
<sequence length="125" mass="12553">MREAGAAPGQRPGPAGSRGAGAPGSAGPALRIRGRGTGGFAPLRSLSRAAAWGWGADWGPDPADPSASSPSGGTTLPLSWPLRGDLCERAPSSALESGQAASLASQNQPFTNRRDGLHIAMHTMA</sequence>
<evidence type="ECO:0000313" key="3">
    <source>
        <dbReference type="Proteomes" id="UP000276834"/>
    </source>
</evidence>
<feature type="non-terminal residue" evidence="2">
    <location>
        <position position="125"/>
    </location>
</feature>
<feature type="compositionally biased region" description="Polar residues" evidence="1">
    <location>
        <begin position="94"/>
        <end position="111"/>
    </location>
</feature>
<dbReference type="EMBL" id="QUSF01000002">
    <property type="protein sequence ID" value="RLW12165.1"/>
    <property type="molecule type" value="Genomic_DNA"/>
</dbReference>
<evidence type="ECO:0000256" key="1">
    <source>
        <dbReference type="SAM" id="MobiDB-lite"/>
    </source>
</evidence>
<keyword evidence="3" id="KW-1185">Reference proteome</keyword>
<comment type="caution">
    <text evidence="2">The sequence shown here is derived from an EMBL/GenBank/DDBJ whole genome shotgun (WGS) entry which is preliminary data.</text>
</comment>
<name>A0A3L8SZ80_CHLGU</name>
<proteinExistence type="predicted"/>
<protein>
    <submittedName>
        <fullName evidence="2">Uncharacterized protein</fullName>
    </submittedName>
</protein>
<organism evidence="2 3">
    <name type="scientific">Chloebia gouldiae</name>
    <name type="common">Gouldian finch</name>
    <name type="synonym">Erythrura gouldiae</name>
    <dbReference type="NCBI Taxonomy" id="44316"/>
    <lineage>
        <taxon>Eukaryota</taxon>
        <taxon>Metazoa</taxon>
        <taxon>Chordata</taxon>
        <taxon>Craniata</taxon>
        <taxon>Vertebrata</taxon>
        <taxon>Euteleostomi</taxon>
        <taxon>Archelosauria</taxon>
        <taxon>Archosauria</taxon>
        <taxon>Dinosauria</taxon>
        <taxon>Saurischia</taxon>
        <taxon>Theropoda</taxon>
        <taxon>Coelurosauria</taxon>
        <taxon>Aves</taxon>
        <taxon>Neognathae</taxon>
        <taxon>Neoaves</taxon>
        <taxon>Telluraves</taxon>
        <taxon>Australaves</taxon>
        <taxon>Passeriformes</taxon>
        <taxon>Passeroidea</taxon>
        <taxon>Passeridae</taxon>
        <taxon>Chloebia</taxon>
    </lineage>
</organism>
<gene>
    <name evidence="2" type="ORF">DV515_00000749</name>
</gene>
<feature type="region of interest" description="Disordered" evidence="1">
    <location>
        <begin position="1"/>
        <end position="38"/>
    </location>
</feature>
<evidence type="ECO:0000313" key="2">
    <source>
        <dbReference type="EMBL" id="RLW12165.1"/>
    </source>
</evidence>